<dbReference type="EMBL" id="LAZR01001127">
    <property type="protein sequence ID" value="KKN50213.1"/>
    <property type="molecule type" value="Genomic_DNA"/>
</dbReference>
<accession>A0A0F9U978</accession>
<feature type="transmembrane region" description="Helical" evidence="1">
    <location>
        <begin position="110"/>
        <end position="131"/>
    </location>
</feature>
<protein>
    <submittedName>
        <fullName evidence="2">Uncharacterized protein</fullName>
    </submittedName>
</protein>
<comment type="caution">
    <text evidence="2">The sequence shown here is derived from an EMBL/GenBank/DDBJ whole genome shotgun (WGS) entry which is preliminary data.</text>
</comment>
<keyword evidence="1" id="KW-0812">Transmembrane</keyword>
<feature type="transmembrane region" description="Helical" evidence="1">
    <location>
        <begin position="152"/>
        <end position="181"/>
    </location>
</feature>
<organism evidence="2">
    <name type="scientific">marine sediment metagenome</name>
    <dbReference type="NCBI Taxonomy" id="412755"/>
    <lineage>
        <taxon>unclassified sequences</taxon>
        <taxon>metagenomes</taxon>
        <taxon>ecological metagenomes</taxon>
    </lineage>
</organism>
<feature type="transmembrane region" description="Helical" evidence="1">
    <location>
        <begin position="83"/>
        <end position="104"/>
    </location>
</feature>
<dbReference type="AlphaFoldDB" id="A0A0F9U978"/>
<keyword evidence="1" id="KW-1133">Transmembrane helix</keyword>
<feature type="transmembrane region" description="Helical" evidence="1">
    <location>
        <begin position="187"/>
        <end position="208"/>
    </location>
</feature>
<name>A0A0F9U978_9ZZZZ</name>
<reference evidence="2" key="1">
    <citation type="journal article" date="2015" name="Nature">
        <title>Complex archaea that bridge the gap between prokaryotes and eukaryotes.</title>
        <authorList>
            <person name="Spang A."/>
            <person name="Saw J.H."/>
            <person name="Jorgensen S.L."/>
            <person name="Zaremba-Niedzwiedzka K."/>
            <person name="Martijn J."/>
            <person name="Lind A.E."/>
            <person name="van Eijk R."/>
            <person name="Schleper C."/>
            <person name="Guy L."/>
            <person name="Ettema T.J."/>
        </authorList>
    </citation>
    <scope>NUCLEOTIDE SEQUENCE</scope>
</reference>
<evidence type="ECO:0000313" key="2">
    <source>
        <dbReference type="EMBL" id="KKN50213.1"/>
    </source>
</evidence>
<gene>
    <name evidence="2" type="ORF">LCGC14_0635090</name>
</gene>
<keyword evidence="1" id="KW-0472">Membrane</keyword>
<sequence>MYVIFIIYFIAFLFSWISKVFVVFQINVTQDGSIIAWFYNIILDFRLSELFVTIAIFLSYILKLFVFEKDVENDDDTIQIFNNLWDNIVIIYVGFSCVFVLFIYENGNTFLNVIAFLIVFIYIVMVYAPFLRRALQYRAIQDYKQAILSLKIMLISFMLIFLIFFIDRLLIFLGFTIFYFLGSPDFTVFYFLPWIFAIVGIYGAYYGLKSPKSNEE</sequence>
<feature type="transmembrane region" description="Helical" evidence="1">
    <location>
        <begin position="34"/>
        <end position="62"/>
    </location>
</feature>
<feature type="transmembrane region" description="Helical" evidence="1">
    <location>
        <begin position="7"/>
        <end position="28"/>
    </location>
</feature>
<evidence type="ECO:0000256" key="1">
    <source>
        <dbReference type="SAM" id="Phobius"/>
    </source>
</evidence>
<proteinExistence type="predicted"/>